<evidence type="ECO:0000256" key="5">
    <source>
        <dbReference type="ARBA" id="ARBA00023242"/>
    </source>
</evidence>
<comment type="caution">
    <text evidence="8">The sequence shown here is derived from an EMBL/GenBank/DDBJ whole genome shotgun (WGS) entry which is preliminary data.</text>
</comment>
<dbReference type="Gene3D" id="2.30.29.70">
    <property type="entry name" value="Proteasomal ubiquitin receptor Rpn13/ADRM1"/>
    <property type="match status" value="1"/>
</dbReference>
<protein>
    <submittedName>
        <fullName evidence="8">Unnamed protein product</fullName>
    </submittedName>
</protein>
<dbReference type="GO" id="GO:0008541">
    <property type="term" value="C:proteasome regulatory particle, lid subcomplex"/>
    <property type="evidence" value="ECO:0007669"/>
    <property type="project" value="TreeGrafter"/>
</dbReference>
<accession>A0A9W6Z3V8</accession>
<evidence type="ECO:0000259" key="7">
    <source>
        <dbReference type="PROSITE" id="PS51917"/>
    </source>
</evidence>
<feature type="region of interest" description="Disordered" evidence="6">
    <location>
        <begin position="112"/>
        <end position="132"/>
    </location>
</feature>
<organism evidence="8 9">
    <name type="scientific">Ambrosiozyma monospora</name>
    <name type="common">Yeast</name>
    <name type="synonym">Endomycopsis monosporus</name>
    <dbReference type="NCBI Taxonomy" id="43982"/>
    <lineage>
        <taxon>Eukaryota</taxon>
        <taxon>Fungi</taxon>
        <taxon>Dikarya</taxon>
        <taxon>Ascomycota</taxon>
        <taxon>Saccharomycotina</taxon>
        <taxon>Pichiomycetes</taxon>
        <taxon>Pichiales</taxon>
        <taxon>Pichiaceae</taxon>
        <taxon>Ambrosiozyma</taxon>
    </lineage>
</organism>
<dbReference type="PANTHER" id="PTHR12225">
    <property type="entry name" value="ADHESION REGULATING MOLECULE 1 110 KDA CELL MEMBRANE GLYCOPROTEIN"/>
    <property type="match status" value="1"/>
</dbReference>
<dbReference type="Proteomes" id="UP001165063">
    <property type="component" value="Unassembled WGS sequence"/>
</dbReference>
<dbReference type="GO" id="GO:0061133">
    <property type="term" value="F:endopeptidase activator activity"/>
    <property type="evidence" value="ECO:0007669"/>
    <property type="project" value="TreeGrafter"/>
</dbReference>
<dbReference type="GO" id="GO:0005634">
    <property type="term" value="C:nucleus"/>
    <property type="evidence" value="ECO:0007669"/>
    <property type="project" value="UniProtKB-SubCell"/>
</dbReference>
<evidence type="ECO:0000256" key="2">
    <source>
        <dbReference type="ARBA" id="ARBA00004496"/>
    </source>
</evidence>
<dbReference type="InterPro" id="IPR006773">
    <property type="entry name" value="Rpn13/ADRM1"/>
</dbReference>
<evidence type="ECO:0000256" key="3">
    <source>
        <dbReference type="ARBA" id="ARBA00022490"/>
    </source>
</evidence>
<evidence type="ECO:0000256" key="1">
    <source>
        <dbReference type="ARBA" id="ARBA00004123"/>
    </source>
</evidence>
<dbReference type="EMBL" id="BSXU01003878">
    <property type="protein sequence ID" value="GMG40516.1"/>
    <property type="molecule type" value="Genomic_DNA"/>
</dbReference>
<evidence type="ECO:0000256" key="4">
    <source>
        <dbReference type="ARBA" id="ARBA00022942"/>
    </source>
</evidence>
<keyword evidence="9" id="KW-1185">Reference proteome</keyword>
<dbReference type="GO" id="GO:0070628">
    <property type="term" value="F:proteasome binding"/>
    <property type="evidence" value="ECO:0007669"/>
    <property type="project" value="TreeGrafter"/>
</dbReference>
<name>A0A9W6Z3V8_AMBMO</name>
<feature type="domain" description="Pru" evidence="7">
    <location>
        <begin position="1"/>
        <end position="147"/>
    </location>
</feature>
<evidence type="ECO:0000256" key="6">
    <source>
        <dbReference type="SAM" id="MobiDB-lite"/>
    </source>
</evidence>
<comment type="subcellular location">
    <subcellularLocation>
        <location evidence="2">Cytoplasm</location>
    </subcellularLocation>
    <subcellularLocation>
        <location evidence="1">Nucleus</location>
    </subcellularLocation>
</comment>
<dbReference type="PANTHER" id="PTHR12225:SF0">
    <property type="entry name" value="PROTEASOMAL UBIQUITIN RECEPTOR ADRM1"/>
    <property type="match status" value="1"/>
</dbReference>
<dbReference type="InterPro" id="IPR038633">
    <property type="entry name" value="Rpn13/ADRM1_Pru_sf"/>
</dbReference>
<dbReference type="InterPro" id="IPR044868">
    <property type="entry name" value="Rpn13/ADRM1_Pru"/>
</dbReference>
<gene>
    <name evidence="8" type="ORF">Amon01_000625500</name>
</gene>
<dbReference type="OrthoDB" id="340431at2759"/>
<keyword evidence="4" id="KW-0647">Proteasome</keyword>
<evidence type="ECO:0000313" key="8">
    <source>
        <dbReference type="EMBL" id="GMG40516.1"/>
    </source>
</evidence>
<reference evidence="8" key="1">
    <citation type="submission" date="2023-04" db="EMBL/GenBank/DDBJ databases">
        <title>Ambrosiozyma monospora NBRC 1965.</title>
        <authorList>
            <person name="Ichikawa N."/>
            <person name="Sato H."/>
            <person name="Tonouchi N."/>
        </authorList>
    </citation>
    <scope>NUCLEOTIDE SEQUENCE</scope>
    <source>
        <strain evidence="8">NBRC 1965</strain>
    </source>
</reference>
<dbReference type="Pfam" id="PF04683">
    <property type="entry name" value="Rpn13_ADRM1_Pru"/>
    <property type="match status" value="1"/>
</dbReference>
<dbReference type="GO" id="GO:0005737">
    <property type="term" value="C:cytoplasm"/>
    <property type="evidence" value="ECO:0007669"/>
    <property type="project" value="UniProtKB-SubCell"/>
</dbReference>
<dbReference type="PROSITE" id="PS51917">
    <property type="entry name" value="PRU"/>
    <property type="match status" value="1"/>
</dbReference>
<dbReference type="AlphaFoldDB" id="A0A9W6Z3V8"/>
<evidence type="ECO:0000313" key="9">
    <source>
        <dbReference type="Proteomes" id="UP001165063"/>
    </source>
</evidence>
<proteinExistence type="predicted"/>
<keyword evidence="3" id="KW-0963">Cytoplasm</keyword>
<sequence length="156" mass="17315">MVTLPLKFKAGRVNYNEQTNVYTPSPIKGEITIKPSDEAEGEGFYSFIWDPRESVNTASSTPGVTEADSEREELLVIAGDVTWKRVKSCKTGRVYMLTFISSGSKNLFWLQEPNGEDEDADNGTGLSKESARDQEIFNEITKLFAEPEGDDGDGDY</sequence>
<keyword evidence="5" id="KW-0539">Nucleus</keyword>